<feature type="region of interest" description="Disordered" evidence="1">
    <location>
        <begin position="323"/>
        <end position="342"/>
    </location>
</feature>
<dbReference type="Proteomes" id="UP000008021">
    <property type="component" value="Chromosome 10"/>
</dbReference>
<dbReference type="AlphaFoldDB" id="A0A0E0F138"/>
<protein>
    <submittedName>
        <fullName evidence="2">Uncharacterized protein</fullName>
    </submittedName>
</protein>
<feature type="compositionally biased region" description="Basic and acidic residues" evidence="1">
    <location>
        <begin position="224"/>
        <end position="244"/>
    </location>
</feature>
<reference evidence="2" key="2">
    <citation type="submission" date="2018-05" db="EMBL/GenBank/DDBJ databases">
        <title>OmerRS3 (Oryza meridionalis Reference Sequence Version 3).</title>
        <authorList>
            <person name="Zhang J."/>
            <person name="Kudrna D."/>
            <person name="Lee S."/>
            <person name="Talag J."/>
            <person name="Welchert J."/>
            <person name="Wing R.A."/>
        </authorList>
    </citation>
    <scope>NUCLEOTIDE SEQUENCE [LARGE SCALE GENOMIC DNA]</scope>
    <source>
        <strain evidence="2">cv. OR44</strain>
    </source>
</reference>
<evidence type="ECO:0000256" key="1">
    <source>
        <dbReference type="SAM" id="MobiDB-lite"/>
    </source>
</evidence>
<feature type="region of interest" description="Disordered" evidence="1">
    <location>
        <begin position="108"/>
        <end position="244"/>
    </location>
</feature>
<dbReference type="HOGENOM" id="CLU_750950_0_0_1"/>
<keyword evidence="3" id="KW-1185">Reference proteome</keyword>
<sequence length="369" mass="37712">MDMQPTNQAYQAPWMHEKTSMIHTVAFPKFESNIAAVSITIKWEQQIVVSRSCNPPAPTSGAATNSPHSSYNPSVKCYPAVAFTGALCCAAASDLHYISLHRGLRIGKNPEGESSPDGDCGNQRPGDGGAMGPGPRIPVPGSGDSAGKLGVSGPGCWKPGDSSGYGDLGVGESRLRKPLGEGSIPGDGTGGGGGGCCRSSRSRSGGGSGSRGAWRGGAEEGVLEDAHVGGDRGPRDGGGDGRRADLLEAHGGGLGLLVLRRQRATCGCGCGGRDGGCGCGGGGVALRMLRPSLLTPRCGLLLLLLLLLRSMAVDGEGIDGREQQGGAIGRGGEANLRPGRKGRAADWWFASWAEERKPGCTRKGKEKGK</sequence>
<dbReference type="EnsemblPlants" id="OMERI10G15190.1">
    <property type="protein sequence ID" value="OMERI10G15190.1"/>
    <property type="gene ID" value="OMERI10G15190"/>
</dbReference>
<proteinExistence type="predicted"/>
<organism evidence="2">
    <name type="scientific">Oryza meridionalis</name>
    <dbReference type="NCBI Taxonomy" id="40149"/>
    <lineage>
        <taxon>Eukaryota</taxon>
        <taxon>Viridiplantae</taxon>
        <taxon>Streptophyta</taxon>
        <taxon>Embryophyta</taxon>
        <taxon>Tracheophyta</taxon>
        <taxon>Spermatophyta</taxon>
        <taxon>Magnoliopsida</taxon>
        <taxon>Liliopsida</taxon>
        <taxon>Poales</taxon>
        <taxon>Poaceae</taxon>
        <taxon>BOP clade</taxon>
        <taxon>Oryzoideae</taxon>
        <taxon>Oryzeae</taxon>
        <taxon>Oryzinae</taxon>
        <taxon>Oryza</taxon>
    </lineage>
</organism>
<reference evidence="2" key="1">
    <citation type="submission" date="2015-04" db="UniProtKB">
        <authorList>
            <consortium name="EnsemblPlants"/>
        </authorList>
    </citation>
    <scope>IDENTIFICATION</scope>
</reference>
<feature type="compositionally biased region" description="Gly residues" evidence="1">
    <location>
        <begin position="183"/>
        <end position="196"/>
    </location>
</feature>
<accession>A0A0E0F138</accession>
<evidence type="ECO:0000313" key="2">
    <source>
        <dbReference type="EnsemblPlants" id="OMERI10G15190.1"/>
    </source>
</evidence>
<dbReference type="Gramene" id="OMERI10G15190.1">
    <property type="protein sequence ID" value="OMERI10G15190.1"/>
    <property type="gene ID" value="OMERI10G15190"/>
</dbReference>
<name>A0A0E0F138_9ORYZ</name>
<evidence type="ECO:0000313" key="3">
    <source>
        <dbReference type="Proteomes" id="UP000008021"/>
    </source>
</evidence>